<reference evidence="1 2" key="1">
    <citation type="submission" date="2012-08" db="EMBL/GenBank/DDBJ databases">
        <title>Whole genome shotgun sequence of Kineosphaera limosa NBRC 100340.</title>
        <authorList>
            <person name="Yoshida I."/>
            <person name="Isaki S."/>
            <person name="Hosoyama A."/>
            <person name="Tsuchikane K."/>
            <person name="Katsumata H."/>
            <person name="Ando Y."/>
            <person name="Ohji S."/>
            <person name="Hamada M."/>
            <person name="Tamura T."/>
            <person name="Yamazoe A."/>
            <person name="Yamazaki S."/>
            <person name="Fujita N."/>
        </authorList>
    </citation>
    <scope>NUCLEOTIDE SEQUENCE [LARGE SCALE GENOMIC DNA]</scope>
    <source>
        <strain evidence="1 2">NBRC 100340</strain>
    </source>
</reference>
<gene>
    <name evidence="1" type="ORF">KILIM_076_00210</name>
</gene>
<dbReference type="AlphaFoldDB" id="K6WUV9"/>
<evidence type="ECO:0000313" key="2">
    <source>
        <dbReference type="Proteomes" id="UP000008366"/>
    </source>
</evidence>
<dbReference type="STRING" id="1184609.KILIM_076_00210"/>
<name>K6WUV9_9MICO</name>
<keyword evidence="2" id="KW-1185">Reference proteome</keyword>
<proteinExistence type="predicted"/>
<accession>K6WUV9</accession>
<dbReference type="eggNOG" id="ENOG502Z7SZ">
    <property type="taxonomic scope" value="Bacteria"/>
</dbReference>
<sequence>MPDPGHPGTATTLADAAYPGPVKLAPGEWLARQSAHVRRVDEAAAGYLSRRSRGAKHPVDDFLWIYFRFRPGQLRRWHPGAGVTLTQAADSEHAGRRHYQVAGGDVRLDVPGFLAERGSGVRYVRDLLAATASRPPRFGCFGLHEWAMVYRSPEVRHPWPLRLGAAGTDAVVESRPLRCTHYDAFRFFTPQASGRNELTPTLELRPTLEQPGCLHAGMDLYKWAYTLTPAIASELVMDCFEHARRAREVDMRASPYDLRDLGYEPIPIETAAGRAEYVAAQQDLAGEAAALRSRLLRACDDLLAGHPQPALAAAPN</sequence>
<protein>
    <recommendedName>
        <fullName evidence="3">3-methyladenine DNA glycosylase</fullName>
    </recommendedName>
</protein>
<organism evidence="1 2">
    <name type="scientific">Kineosphaera limosa NBRC 100340</name>
    <dbReference type="NCBI Taxonomy" id="1184609"/>
    <lineage>
        <taxon>Bacteria</taxon>
        <taxon>Bacillati</taxon>
        <taxon>Actinomycetota</taxon>
        <taxon>Actinomycetes</taxon>
        <taxon>Micrococcales</taxon>
        <taxon>Dermatophilaceae</taxon>
        <taxon>Kineosphaera</taxon>
    </lineage>
</organism>
<evidence type="ECO:0008006" key="3">
    <source>
        <dbReference type="Google" id="ProtNLM"/>
    </source>
</evidence>
<dbReference type="Proteomes" id="UP000008366">
    <property type="component" value="Unassembled WGS sequence"/>
</dbReference>
<dbReference type="RefSeq" id="WP_006594168.1">
    <property type="nucleotide sequence ID" value="NZ_BAHD01000076.1"/>
</dbReference>
<comment type="caution">
    <text evidence="1">The sequence shown here is derived from an EMBL/GenBank/DDBJ whole genome shotgun (WGS) entry which is preliminary data.</text>
</comment>
<evidence type="ECO:0000313" key="1">
    <source>
        <dbReference type="EMBL" id="GAB97636.1"/>
    </source>
</evidence>
<dbReference type="EMBL" id="BAHD01000076">
    <property type="protein sequence ID" value="GAB97636.1"/>
    <property type="molecule type" value="Genomic_DNA"/>
</dbReference>